<protein>
    <recommendedName>
        <fullName evidence="14">RNA helicase</fullName>
    </recommendedName>
</protein>
<dbReference type="SUPFAM" id="SSF82708">
    <property type="entry name" value="R3H domain"/>
    <property type="match status" value="1"/>
</dbReference>
<evidence type="ECO:0008006" key="14">
    <source>
        <dbReference type="Google" id="ProtNLM"/>
    </source>
</evidence>
<dbReference type="FunFam" id="3.30.1370.50:FF:000002">
    <property type="entry name" value="Immunoglobulin mu DNA-binding protein 2"/>
    <property type="match status" value="1"/>
</dbReference>
<evidence type="ECO:0000256" key="6">
    <source>
        <dbReference type="ARBA" id="ARBA00022884"/>
    </source>
</evidence>
<evidence type="ECO:0000313" key="12">
    <source>
        <dbReference type="EMBL" id="KAG0496262.1"/>
    </source>
</evidence>
<reference evidence="12 13" key="1">
    <citation type="journal article" date="2020" name="Nat. Food">
        <title>A phased Vanilla planifolia genome enables genetic improvement of flavour and production.</title>
        <authorList>
            <person name="Hasing T."/>
            <person name="Tang H."/>
            <person name="Brym M."/>
            <person name="Khazi F."/>
            <person name="Huang T."/>
            <person name="Chambers A.H."/>
        </authorList>
    </citation>
    <scope>NUCLEOTIDE SEQUENCE [LARGE SCALE GENOMIC DNA]</scope>
    <source>
        <tissue evidence="12">Leaf</tissue>
    </source>
</reference>
<evidence type="ECO:0000313" key="13">
    <source>
        <dbReference type="Proteomes" id="UP000636800"/>
    </source>
</evidence>
<dbReference type="Gene3D" id="3.40.50.300">
    <property type="entry name" value="P-loop containing nucleotide triphosphate hydrolases"/>
    <property type="match status" value="1"/>
</dbReference>
<dbReference type="CDD" id="cd17917">
    <property type="entry name" value="DEXHc_RHA-like"/>
    <property type="match status" value="1"/>
</dbReference>
<evidence type="ECO:0000256" key="7">
    <source>
        <dbReference type="ARBA" id="ARBA00023242"/>
    </source>
</evidence>
<dbReference type="GO" id="GO:0003677">
    <property type="term" value="F:DNA binding"/>
    <property type="evidence" value="ECO:0007669"/>
    <property type="project" value="UniProtKB-ARBA"/>
</dbReference>
<dbReference type="PANTHER" id="PTHR18934:SF213">
    <property type="entry name" value="3'-5' RNA HELICASE YTHDC2"/>
    <property type="match status" value="1"/>
</dbReference>
<dbReference type="GO" id="GO:0003723">
    <property type="term" value="F:RNA binding"/>
    <property type="evidence" value="ECO:0007669"/>
    <property type="project" value="UniProtKB-KW"/>
</dbReference>
<evidence type="ECO:0000256" key="5">
    <source>
        <dbReference type="ARBA" id="ARBA00022840"/>
    </source>
</evidence>
<evidence type="ECO:0000256" key="4">
    <source>
        <dbReference type="ARBA" id="ARBA00022806"/>
    </source>
</evidence>
<dbReference type="InterPro" id="IPR036867">
    <property type="entry name" value="R3H_dom_sf"/>
</dbReference>
<evidence type="ECO:0000256" key="8">
    <source>
        <dbReference type="ARBA" id="ARBA00047984"/>
    </source>
</evidence>
<dbReference type="InterPro" id="IPR011545">
    <property type="entry name" value="DEAD/DEAH_box_helicase_dom"/>
</dbReference>
<keyword evidence="4" id="KW-0347">Helicase</keyword>
<evidence type="ECO:0000259" key="11">
    <source>
        <dbReference type="PROSITE" id="PS51192"/>
    </source>
</evidence>
<dbReference type="SMART" id="SM00393">
    <property type="entry name" value="R3H"/>
    <property type="match status" value="1"/>
</dbReference>
<dbReference type="SUPFAM" id="SSF48403">
    <property type="entry name" value="Ankyrin repeat"/>
    <property type="match status" value="1"/>
</dbReference>
<dbReference type="GO" id="GO:0005634">
    <property type="term" value="C:nucleus"/>
    <property type="evidence" value="ECO:0007669"/>
    <property type="project" value="UniProtKB-SubCell"/>
</dbReference>
<dbReference type="GO" id="GO:0003724">
    <property type="term" value="F:RNA helicase activity"/>
    <property type="evidence" value="ECO:0007669"/>
    <property type="project" value="UniProtKB-EC"/>
</dbReference>
<accession>A0A835S394</accession>
<evidence type="ECO:0000256" key="3">
    <source>
        <dbReference type="ARBA" id="ARBA00022801"/>
    </source>
</evidence>
<dbReference type="InterPro" id="IPR002464">
    <property type="entry name" value="DNA/RNA_helicase_DEAH_CS"/>
</dbReference>
<dbReference type="GO" id="GO:0005524">
    <property type="term" value="F:ATP binding"/>
    <property type="evidence" value="ECO:0007669"/>
    <property type="project" value="UniProtKB-KW"/>
</dbReference>
<evidence type="ECO:0000259" key="10">
    <source>
        <dbReference type="PROSITE" id="PS51061"/>
    </source>
</evidence>
<dbReference type="PROSITE" id="PS51061">
    <property type="entry name" value="R3H"/>
    <property type="match status" value="1"/>
</dbReference>
<evidence type="ECO:0000256" key="2">
    <source>
        <dbReference type="ARBA" id="ARBA00022741"/>
    </source>
</evidence>
<dbReference type="PROSITE" id="PS00690">
    <property type="entry name" value="DEAH_ATP_HELICASE"/>
    <property type="match status" value="1"/>
</dbReference>
<dbReference type="AlphaFoldDB" id="A0A835S394"/>
<evidence type="ECO:0000256" key="1">
    <source>
        <dbReference type="ARBA" id="ARBA00004123"/>
    </source>
</evidence>
<dbReference type="Pfam" id="PF12796">
    <property type="entry name" value="Ank_2"/>
    <property type="match status" value="1"/>
</dbReference>
<keyword evidence="3" id="KW-0378">Hydrolase</keyword>
<dbReference type="OrthoDB" id="660502at2759"/>
<dbReference type="GO" id="GO:0016787">
    <property type="term" value="F:hydrolase activity"/>
    <property type="evidence" value="ECO:0007669"/>
    <property type="project" value="UniProtKB-KW"/>
</dbReference>
<keyword evidence="5" id="KW-0067">ATP-binding</keyword>
<dbReference type="Gene3D" id="1.25.40.20">
    <property type="entry name" value="Ankyrin repeat-containing domain"/>
    <property type="match status" value="1"/>
</dbReference>
<feature type="domain" description="R3H" evidence="10">
    <location>
        <begin position="20"/>
        <end position="87"/>
    </location>
</feature>
<comment type="caution">
    <text evidence="12">The sequence shown here is derived from an EMBL/GenBank/DDBJ whole genome shotgun (WGS) entry which is preliminary data.</text>
</comment>
<dbReference type="Pfam" id="PF01424">
    <property type="entry name" value="R3H"/>
    <property type="match status" value="1"/>
</dbReference>
<comment type="catalytic activity">
    <reaction evidence="8">
        <text>ATP + H2O = ADP + phosphate + H(+)</text>
        <dbReference type="Rhea" id="RHEA:13065"/>
        <dbReference type="ChEBI" id="CHEBI:15377"/>
        <dbReference type="ChEBI" id="CHEBI:15378"/>
        <dbReference type="ChEBI" id="CHEBI:30616"/>
        <dbReference type="ChEBI" id="CHEBI:43474"/>
        <dbReference type="ChEBI" id="CHEBI:456216"/>
        <dbReference type="EC" id="3.6.4.13"/>
    </reaction>
</comment>
<sequence length="578" mass="65036">MAGKGLRIGRGGRQQQQQHGFVTEALRVRVAKILEDFRASDREVYTFEPCLSKQERSAIHQLCRKMGMISRSSGNGAKRCLSLYKSKRKQQNNRNEEEPVTSLTFGEESNVILQDLFTRYPPDDGDLNEDISQNNVKTTTNSPWIQDTSFCRPSFSKDEIKKKIETLSSKINGDLNLRKTAADIAKLPIASYKHVITSSLEAHQVVLISGETGCGKTTQVPQYILAHMWSKCLACKVVCTQPRRISAISVAERISYERGETIGDTVGYKIRLESKGGKQSSIMFCTNGILLRLLIGRGNRINKKIPPAKDTLLEISHIIVDEIHERDKFSDIMLAIIRDVLPEYPHLRLILMSATIDAGRFSKYFNGCPVIHVPGFTYPVKTYYLEDVLSILRLKDENHLSHATFSSAEEVSPLTEEYKTALDEAINLVVCDDELEPLLEIILNERSLNVCNYQHSVTGVSPLMALASKARVGEVCMLLSFGVDYSLIDTNGRSALDWAQQENQIEIVEILTSHLEKDHSKLAEEEELLNKYLSSINPENIDTVLIERLLKRICCDSCEGAILVFLPGWDDINQTRRG</sequence>
<dbReference type="FunFam" id="3.40.50.300:FF:000526">
    <property type="entry name" value="DExH-box ATP-dependent RNA helicase DExH3"/>
    <property type="match status" value="1"/>
</dbReference>
<dbReference type="InterPro" id="IPR014001">
    <property type="entry name" value="Helicase_ATP-bd"/>
</dbReference>
<dbReference type="InterPro" id="IPR027417">
    <property type="entry name" value="P-loop_NTPase"/>
</dbReference>
<keyword evidence="6" id="KW-0694">RNA-binding</keyword>
<gene>
    <name evidence="12" type="ORF">HPP92_000953</name>
</gene>
<keyword evidence="2" id="KW-0547">Nucleotide-binding</keyword>
<dbReference type="InterPro" id="IPR001374">
    <property type="entry name" value="R3H_dom"/>
</dbReference>
<keyword evidence="7" id="KW-0539">Nucleus</keyword>
<dbReference type="InterPro" id="IPR002110">
    <property type="entry name" value="Ankyrin_rpt"/>
</dbReference>
<dbReference type="Pfam" id="PF00270">
    <property type="entry name" value="DEAD"/>
    <property type="match status" value="1"/>
</dbReference>
<keyword evidence="13" id="KW-1185">Reference proteome</keyword>
<comment type="similarity">
    <text evidence="9">Belongs to the DExH box helicase family.</text>
</comment>
<organism evidence="12 13">
    <name type="scientific">Vanilla planifolia</name>
    <name type="common">Vanilla</name>
    <dbReference type="NCBI Taxonomy" id="51239"/>
    <lineage>
        <taxon>Eukaryota</taxon>
        <taxon>Viridiplantae</taxon>
        <taxon>Streptophyta</taxon>
        <taxon>Embryophyta</taxon>
        <taxon>Tracheophyta</taxon>
        <taxon>Spermatophyta</taxon>
        <taxon>Magnoliopsida</taxon>
        <taxon>Liliopsida</taxon>
        <taxon>Asparagales</taxon>
        <taxon>Orchidaceae</taxon>
        <taxon>Vanilloideae</taxon>
        <taxon>Vanilleae</taxon>
        <taxon>Vanilla</taxon>
    </lineage>
</organism>
<dbReference type="PANTHER" id="PTHR18934">
    <property type="entry name" value="ATP-DEPENDENT RNA HELICASE"/>
    <property type="match status" value="1"/>
</dbReference>
<dbReference type="SUPFAM" id="SSF52540">
    <property type="entry name" value="P-loop containing nucleoside triphosphate hydrolases"/>
    <property type="match status" value="1"/>
</dbReference>
<proteinExistence type="inferred from homology"/>
<dbReference type="InterPro" id="IPR036770">
    <property type="entry name" value="Ankyrin_rpt-contain_sf"/>
</dbReference>
<comment type="subcellular location">
    <subcellularLocation>
        <location evidence="1">Nucleus</location>
    </subcellularLocation>
</comment>
<name>A0A835S394_VANPL</name>
<dbReference type="Proteomes" id="UP000636800">
    <property type="component" value="Chromosome 1"/>
</dbReference>
<evidence type="ECO:0000256" key="9">
    <source>
        <dbReference type="ARBA" id="ARBA00060772"/>
    </source>
</evidence>
<dbReference type="PROSITE" id="PS51192">
    <property type="entry name" value="HELICASE_ATP_BIND_1"/>
    <property type="match status" value="1"/>
</dbReference>
<dbReference type="EMBL" id="JADCNL010000001">
    <property type="protein sequence ID" value="KAG0496262.1"/>
    <property type="molecule type" value="Genomic_DNA"/>
</dbReference>
<dbReference type="SMART" id="SM00487">
    <property type="entry name" value="DEXDc"/>
    <property type="match status" value="1"/>
</dbReference>
<dbReference type="Gene3D" id="3.30.1370.50">
    <property type="entry name" value="R3H-like domain"/>
    <property type="match status" value="1"/>
</dbReference>
<feature type="domain" description="Helicase ATP-binding" evidence="11">
    <location>
        <begin position="197"/>
        <end position="374"/>
    </location>
</feature>